<feature type="binding site" evidence="3">
    <location>
        <position position="360"/>
    </location>
    <ligand>
        <name>a divalent metal cation</name>
        <dbReference type="ChEBI" id="CHEBI:60240"/>
        <label>1</label>
    </ligand>
</feature>
<dbReference type="GO" id="GO:0005739">
    <property type="term" value="C:mitochondrion"/>
    <property type="evidence" value="ECO:0007669"/>
    <property type="project" value="TreeGrafter"/>
</dbReference>
<evidence type="ECO:0000313" key="5">
    <source>
        <dbReference type="RefSeq" id="XP_029651568.1"/>
    </source>
</evidence>
<dbReference type="PANTHER" id="PTHR13799:SF13">
    <property type="entry name" value="NIF3-LIKE PROTEIN 1"/>
    <property type="match status" value="1"/>
</dbReference>
<evidence type="ECO:0000313" key="4">
    <source>
        <dbReference type="Proteomes" id="UP000515154"/>
    </source>
</evidence>
<dbReference type="PIRSF" id="PIRSF037490">
    <property type="entry name" value="UCP037490_NIF3_euk"/>
    <property type="match status" value="1"/>
</dbReference>
<name>A0A6P7TJC7_9MOLL</name>
<keyword evidence="3" id="KW-0479">Metal-binding</keyword>
<evidence type="ECO:0000256" key="1">
    <source>
        <dbReference type="ARBA" id="ARBA00006964"/>
    </source>
</evidence>
<dbReference type="FunFam" id="3.40.1390.30:FF:000001">
    <property type="entry name" value="GTP cyclohydrolase 1 type 2"/>
    <property type="match status" value="1"/>
</dbReference>
<dbReference type="PANTHER" id="PTHR13799">
    <property type="entry name" value="NGG1 INTERACTING FACTOR 3"/>
    <property type="match status" value="1"/>
</dbReference>
<dbReference type="InterPro" id="IPR036069">
    <property type="entry name" value="DUF34/NIF3_sf"/>
</dbReference>
<dbReference type="AlphaFoldDB" id="A0A6P7TJC7"/>
<comment type="similarity">
    <text evidence="1">Belongs to the GTP cyclohydrolase I type 2/NIF3 family.</text>
</comment>
<dbReference type="SUPFAM" id="SSF102705">
    <property type="entry name" value="NIF3 (NGG1p interacting factor 3)-like"/>
    <property type="match status" value="1"/>
</dbReference>
<evidence type="ECO:0000256" key="2">
    <source>
        <dbReference type="ARBA" id="ARBA00019069"/>
    </source>
</evidence>
<dbReference type="KEGG" id="osn:115224790"/>
<feature type="binding site" evidence="3">
    <location>
        <position position="153"/>
    </location>
    <ligand>
        <name>a divalent metal cation</name>
        <dbReference type="ChEBI" id="CHEBI:60240"/>
        <label>1</label>
    </ligand>
</feature>
<dbReference type="RefSeq" id="XP_029651568.1">
    <property type="nucleotide sequence ID" value="XM_029795708.2"/>
</dbReference>
<gene>
    <name evidence="5" type="primary">LOC115224790</name>
</gene>
<dbReference type="InterPro" id="IPR017222">
    <property type="entry name" value="DUF34/NIF3_animal"/>
</dbReference>
<proteinExistence type="inferred from homology"/>
<dbReference type="Gene3D" id="3.40.1390.30">
    <property type="entry name" value="NIF3 (NGG1p interacting factor 3)-like"/>
    <property type="match status" value="2"/>
</dbReference>
<sequence length="395" mass="43564">MTFVLRIVVNSRFFLRINRLKIPHKITLNCQKNLCSQTLSSSEMSSTKKGNLSKIVALLNEFMPPSLAESWDNVGLLVEPTKPHHVSKILLTNDLTPEVLNEAIDLKANFILSYHPPIFSPLKRLCQSSWKQKLIVRAIENRIAIYSPHTSCDALKNGVNDWFLSAFENASTSPLSTKENPAFSFSHSVKVTVDVANHSSFLENLKKLSGVQILNDSAREDTFFVSFLCKKSSLQTIAQILKSHSIQDPVFTEVAKPPMPDTGIGRIAKLQTSITLTEAIEIIKKHLKLPHLRVATAHGPGFSFTDKTIKTVAVCAGSGSTVLRGVSADLYVSGEMSHHDVLDAIHNGSSVLLCEHSNTERGYLSQLKISLENLLSELTVEVCVSNIDADPLKIN</sequence>
<feature type="binding site" evidence="3">
    <location>
        <position position="115"/>
    </location>
    <ligand>
        <name>a divalent metal cation</name>
        <dbReference type="ChEBI" id="CHEBI:60240"/>
        <label>1</label>
    </ligand>
</feature>
<keyword evidence="4" id="KW-1185">Reference proteome</keyword>
<dbReference type="Proteomes" id="UP000515154">
    <property type="component" value="Linkage group LG26"/>
</dbReference>
<evidence type="ECO:0000256" key="3">
    <source>
        <dbReference type="PIRSR" id="PIRSR602678-1"/>
    </source>
</evidence>
<dbReference type="Pfam" id="PF01784">
    <property type="entry name" value="DUF34_NIF3"/>
    <property type="match status" value="1"/>
</dbReference>
<dbReference type="NCBIfam" id="TIGR00486">
    <property type="entry name" value="YbgI_SA1388"/>
    <property type="match status" value="1"/>
</dbReference>
<dbReference type="GO" id="GO:0046872">
    <property type="term" value="F:metal ion binding"/>
    <property type="evidence" value="ECO:0007669"/>
    <property type="project" value="UniProtKB-KW"/>
</dbReference>
<accession>A0A6P7TJC7</accession>
<protein>
    <recommendedName>
        <fullName evidence="2">NIF3-like protein 1</fullName>
    </recommendedName>
</protein>
<organism evidence="4 5">
    <name type="scientific">Octopus sinensis</name>
    <name type="common">East Asian common octopus</name>
    <dbReference type="NCBI Taxonomy" id="2607531"/>
    <lineage>
        <taxon>Eukaryota</taxon>
        <taxon>Metazoa</taxon>
        <taxon>Spiralia</taxon>
        <taxon>Lophotrochozoa</taxon>
        <taxon>Mollusca</taxon>
        <taxon>Cephalopoda</taxon>
        <taxon>Coleoidea</taxon>
        <taxon>Octopodiformes</taxon>
        <taxon>Octopoda</taxon>
        <taxon>Incirrata</taxon>
        <taxon>Octopodidae</taxon>
        <taxon>Octopus</taxon>
    </lineage>
</organism>
<dbReference type="InterPro" id="IPR002678">
    <property type="entry name" value="DUF34/NIF3"/>
</dbReference>
<feature type="binding site" evidence="3">
    <location>
        <position position="356"/>
    </location>
    <ligand>
        <name>a divalent metal cation</name>
        <dbReference type="ChEBI" id="CHEBI:60240"/>
        <label>1</label>
    </ligand>
</feature>
<reference evidence="5" key="1">
    <citation type="submission" date="2025-08" db="UniProtKB">
        <authorList>
            <consortium name="RefSeq"/>
        </authorList>
    </citation>
    <scope>IDENTIFICATION</scope>
</reference>